<sequence length="556" mass="61872">MAPPARLVRWLAASLAITPSLALTPVHIALQHARSLQAAGEPITAYAAQRPAYNLSVPIDHFHNDSLYEPHSDGFFDLRYWVDESHYRPGGPVIVLAAGEIDADERLPYLDHGIVAMLARATGGVGVVLEHRYYGTSFPFQNVTVDSLRFLSTDQALADTAYFAKHVKFPRHGGLNAPDTPYIIYGGSYAGAFAAFARKLYPDVFWGAISSSGVTAAVFDYWEYFEAARLFAPGECGPKHQNIFKIVDNVLLGGDRDKVRALKNVFGLGDLEEDKDFAETLSTPIYGLQSTNWDPELDDYEWGHYCGAITSGALLYGSTRHLLPTVEKLVAEAGFDDDDEIVYNLLNFIGFSKGTIVRTLKGPCKGLSAQKCFSREEQLNDIAQHGLIPTWVISWFYQTCTQWGYFVTGTGVPQDQLPLVSRVIDLAYAHAHCPILFNITPKASIVDSVNRLGGFDFSYPRVAIVDGSRDPWRQATPHRLGLPERNSSVEEPFILLDYGVHHWDENGLPGESGEPDLPPFEVLETQREEVDFVKAWLQEFEVERRQRQVDDGPSDL</sequence>
<dbReference type="Pfam" id="PF05577">
    <property type="entry name" value="Peptidase_S28"/>
    <property type="match status" value="1"/>
</dbReference>
<evidence type="ECO:0000256" key="6">
    <source>
        <dbReference type="SAM" id="SignalP"/>
    </source>
</evidence>
<organism evidence="7 8">
    <name type="scientific">Stachybotrys chartarum (strain CBS 109288 / IBT 7711)</name>
    <name type="common">Toxic black mold</name>
    <name type="synonym">Stilbospora chartarum</name>
    <dbReference type="NCBI Taxonomy" id="1280523"/>
    <lineage>
        <taxon>Eukaryota</taxon>
        <taxon>Fungi</taxon>
        <taxon>Dikarya</taxon>
        <taxon>Ascomycota</taxon>
        <taxon>Pezizomycotina</taxon>
        <taxon>Sordariomycetes</taxon>
        <taxon>Hypocreomycetidae</taxon>
        <taxon>Hypocreales</taxon>
        <taxon>Stachybotryaceae</taxon>
        <taxon>Stachybotrys</taxon>
    </lineage>
</organism>
<evidence type="ECO:0000256" key="4">
    <source>
        <dbReference type="ARBA" id="ARBA00022801"/>
    </source>
</evidence>
<keyword evidence="4" id="KW-0378">Hydrolase</keyword>
<dbReference type="OrthoDB" id="1735038at2759"/>
<keyword evidence="3 6" id="KW-0732">Signal</keyword>
<evidence type="ECO:0000256" key="2">
    <source>
        <dbReference type="ARBA" id="ARBA00022670"/>
    </source>
</evidence>
<dbReference type="FunFam" id="3.40.50.1820:FF:000251">
    <property type="entry name" value="Extracelular serine carboxypeptidase, putative"/>
    <property type="match status" value="1"/>
</dbReference>
<comment type="similarity">
    <text evidence="1">Belongs to the peptidase S28 family.</text>
</comment>
<keyword evidence="2" id="KW-0645">Protease</keyword>
<dbReference type="Gene3D" id="3.40.50.1820">
    <property type="entry name" value="alpha/beta hydrolase"/>
    <property type="match status" value="2"/>
</dbReference>
<evidence type="ECO:0000313" key="7">
    <source>
        <dbReference type="EMBL" id="KEY69476.1"/>
    </source>
</evidence>
<dbReference type="PANTHER" id="PTHR11010:SF117">
    <property type="entry name" value="SERINE PROTEASE 16"/>
    <property type="match status" value="1"/>
</dbReference>
<name>A0A084AVZ7_STACB</name>
<keyword evidence="5" id="KW-0325">Glycoprotein</keyword>
<dbReference type="Proteomes" id="UP000028045">
    <property type="component" value="Unassembled WGS sequence"/>
</dbReference>
<protein>
    <submittedName>
        <fullName evidence="7">Uncharacterized protein</fullName>
    </submittedName>
</protein>
<dbReference type="AlphaFoldDB" id="A0A084AVZ7"/>
<accession>A0A084AVZ7</accession>
<dbReference type="PANTHER" id="PTHR11010">
    <property type="entry name" value="PROTEASE S28 PRO-X CARBOXYPEPTIDASE-RELATED"/>
    <property type="match status" value="1"/>
</dbReference>
<evidence type="ECO:0000256" key="3">
    <source>
        <dbReference type="ARBA" id="ARBA00022729"/>
    </source>
</evidence>
<reference evidence="7 8" key="1">
    <citation type="journal article" date="2014" name="BMC Genomics">
        <title>Comparative genome sequencing reveals chemotype-specific gene clusters in the toxigenic black mold Stachybotrys.</title>
        <authorList>
            <person name="Semeiks J."/>
            <person name="Borek D."/>
            <person name="Otwinowski Z."/>
            <person name="Grishin N.V."/>
        </authorList>
    </citation>
    <scope>NUCLEOTIDE SEQUENCE [LARGE SCALE GENOMIC DNA]</scope>
    <source>
        <strain evidence="8">CBS 109288 / IBT 7711</strain>
    </source>
</reference>
<evidence type="ECO:0000256" key="5">
    <source>
        <dbReference type="ARBA" id="ARBA00023180"/>
    </source>
</evidence>
<dbReference type="HOGENOM" id="CLU_023630_0_0_1"/>
<keyword evidence="8" id="KW-1185">Reference proteome</keyword>
<dbReference type="GO" id="GO:0006508">
    <property type="term" value="P:proteolysis"/>
    <property type="evidence" value="ECO:0007669"/>
    <property type="project" value="UniProtKB-KW"/>
</dbReference>
<dbReference type="SUPFAM" id="SSF53474">
    <property type="entry name" value="alpha/beta-Hydrolases"/>
    <property type="match status" value="1"/>
</dbReference>
<feature type="chain" id="PRO_5001771372" evidence="6">
    <location>
        <begin position="23"/>
        <end position="556"/>
    </location>
</feature>
<dbReference type="InterPro" id="IPR029058">
    <property type="entry name" value="AB_hydrolase_fold"/>
</dbReference>
<evidence type="ECO:0000256" key="1">
    <source>
        <dbReference type="ARBA" id="ARBA00011079"/>
    </source>
</evidence>
<feature type="signal peptide" evidence="6">
    <location>
        <begin position="1"/>
        <end position="22"/>
    </location>
</feature>
<dbReference type="EMBL" id="KL648525">
    <property type="protein sequence ID" value="KEY69476.1"/>
    <property type="molecule type" value="Genomic_DNA"/>
</dbReference>
<proteinExistence type="inferred from homology"/>
<evidence type="ECO:0000313" key="8">
    <source>
        <dbReference type="Proteomes" id="UP000028045"/>
    </source>
</evidence>
<dbReference type="GO" id="GO:0070008">
    <property type="term" value="F:serine-type exopeptidase activity"/>
    <property type="evidence" value="ECO:0007669"/>
    <property type="project" value="InterPro"/>
</dbReference>
<gene>
    <name evidence="7" type="ORF">S7711_02014</name>
</gene>
<dbReference type="GO" id="GO:0008239">
    <property type="term" value="F:dipeptidyl-peptidase activity"/>
    <property type="evidence" value="ECO:0007669"/>
    <property type="project" value="TreeGrafter"/>
</dbReference>
<dbReference type="InterPro" id="IPR008758">
    <property type="entry name" value="Peptidase_S28"/>
</dbReference>